<dbReference type="InterPro" id="IPR012854">
    <property type="entry name" value="Cu_amine_oxidase-like_N"/>
</dbReference>
<dbReference type="InterPro" id="IPR032485">
    <property type="entry name" value="LRP1-like_beta_prop"/>
</dbReference>
<dbReference type="Gene3D" id="3.30.457.10">
    <property type="entry name" value="Copper amine oxidase-like, N-terminal domain"/>
    <property type="match status" value="1"/>
</dbReference>
<feature type="domain" description="Prolow-density lipoprotein receptor-related protein 1-like beta-propeller" evidence="3">
    <location>
        <begin position="402"/>
        <end position="583"/>
    </location>
</feature>
<dbReference type="Pfam" id="PF07833">
    <property type="entry name" value="Cu_amine_oxidN1"/>
    <property type="match status" value="1"/>
</dbReference>
<evidence type="ECO:0000259" key="2">
    <source>
        <dbReference type="Pfam" id="PF07833"/>
    </source>
</evidence>
<gene>
    <name evidence="4" type="ORF">K0U00_06835</name>
</gene>
<feature type="domain" description="Copper amine oxidase-like N-terminal" evidence="2">
    <location>
        <begin position="54"/>
        <end position="163"/>
    </location>
</feature>
<evidence type="ECO:0000313" key="4">
    <source>
        <dbReference type="EMBL" id="MBW7453751.1"/>
    </source>
</evidence>
<dbReference type="InterPro" id="IPR036582">
    <property type="entry name" value="Mao_N_sf"/>
</dbReference>
<comment type="caution">
    <text evidence="4">The sequence shown here is derived from an EMBL/GenBank/DDBJ whole genome shotgun (WGS) entry which is preliminary data.</text>
</comment>
<dbReference type="SUPFAM" id="SSF55383">
    <property type="entry name" value="Copper amine oxidase, domain N"/>
    <property type="match status" value="1"/>
</dbReference>
<accession>A0ABS7BZ50</accession>
<sequence length="592" mass="66538">MKNFIMAMLIGIWFVSGSLTTYAAAEEGDKKPLNEVFDQIVIVPFDYQNKVFANGQKTDFYQDYQIVQRDGHILVPIRLMSDLATQASQYSSMWEAVWQPQNPNDVLLKNSNLNKIIKFTVNSKTMLVNNLPHAIDIAPQKINGRIVLPLRSAAEALDKKIDWLDGLVLIGDENVDLQNPQTLAIKDRIKAELTDTRKRVDYTQTVYPITKYGNSVYYFKRSYTNNSEIQALYKKADGQKEVQVRIQGNAIFDFANVIDDELYYISMVNNKAELDAFNLAENKSRKICAVEQWRPGDGWLVSIEKIDNELYVNLHSGDLTMGSEALYKVDHGALKSVAGAKSFIRFIKEGDYIYQTDFAPMNGGADNLNRVDTKTGEASSIGEPGFAYGINRKIDDRGISFGTSHAMYIKDGYLYTLGYKESDPKDVSSVYKINLADGTQVKLSSPANEFWMVDNRIYYSDSSTGYLGRVDLNGNNDQILVKRKLMRAQFFNGSLYYTASENTKDSSGLGELYRYDTANGREVKLSDKSVSSYYAGSAGVYYLSNGYDLGLYKIDAAGRNVRLVKDTINSAVLTDEGIVYTMAYKEGIYSAK</sequence>
<organism evidence="4 5">
    <name type="scientific">Paenibacillus sepulcri</name>
    <dbReference type="NCBI Taxonomy" id="359917"/>
    <lineage>
        <taxon>Bacteria</taxon>
        <taxon>Bacillati</taxon>
        <taxon>Bacillota</taxon>
        <taxon>Bacilli</taxon>
        <taxon>Bacillales</taxon>
        <taxon>Paenibacillaceae</taxon>
        <taxon>Paenibacillus</taxon>
    </lineage>
</organism>
<evidence type="ECO:0000313" key="5">
    <source>
        <dbReference type="Proteomes" id="UP001519887"/>
    </source>
</evidence>
<dbReference type="SUPFAM" id="SSF63829">
    <property type="entry name" value="Calcium-dependent phosphotriesterase"/>
    <property type="match status" value="1"/>
</dbReference>
<dbReference type="Pfam" id="PF16472">
    <property type="entry name" value="DUF5050"/>
    <property type="match status" value="1"/>
</dbReference>
<reference evidence="4 5" key="1">
    <citation type="submission" date="2021-07" db="EMBL/GenBank/DDBJ databases">
        <title>Paenibacillus radiodurans sp. nov., isolated from the southeastern edge of Tengger Desert.</title>
        <authorList>
            <person name="Zhang G."/>
        </authorList>
    </citation>
    <scope>NUCLEOTIDE SEQUENCE [LARGE SCALE GENOMIC DNA]</scope>
    <source>
        <strain evidence="4 5">CCM 7311</strain>
    </source>
</reference>
<feature type="chain" id="PRO_5047095005" evidence="1">
    <location>
        <begin position="24"/>
        <end position="592"/>
    </location>
</feature>
<keyword evidence="5" id="KW-1185">Reference proteome</keyword>
<evidence type="ECO:0000256" key="1">
    <source>
        <dbReference type="SAM" id="SignalP"/>
    </source>
</evidence>
<dbReference type="RefSeq" id="WP_210044305.1">
    <property type="nucleotide sequence ID" value="NZ_JBHLVU010000004.1"/>
</dbReference>
<keyword evidence="1" id="KW-0732">Signal</keyword>
<name>A0ABS7BZ50_9BACL</name>
<feature type="signal peptide" evidence="1">
    <location>
        <begin position="1"/>
        <end position="23"/>
    </location>
</feature>
<evidence type="ECO:0000259" key="3">
    <source>
        <dbReference type="Pfam" id="PF16472"/>
    </source>
</evidence>
<dbReference type="Proteomes" id="UP001519887">
    <property type="component" value="Unassembled WGS sequence"/>
</dbReference>
<protein>
    <submittedName>
        <fullName evidence="4">DUF5050 domain-containing protein</fullName>
    </submittedName>
</protein>
<proteinExistence type="predicted"/>
<dbReference type="EMBL" id="JAHZIK010000111">
    <property type="protein sequence ID" value="MBW7453751.1"/>
    <property type="molecule type" value="Genomic_DNA"/>
</dbReference>